<dbReference type="Proteomes" id="UP000220959">
    <property type="component" value="Unassembled WGS sequence"/>
</dbReference>
<reference evidence="1 2" key="1">
    <citation type="journal article" date="2017" name="Front. Microbiol.">
        <title>New Insights into the Diversity of the Genus Faecalibacterium.</title>
        <authorList>
            <person name="Benevides L."/>
            <person name="Burman S."/>
            <person name="Martin R."/>
            <person name="Robert V."/>
            <person name="Thomas M."/>
            <person name="Miquel S."/>
            <person name="Chain F."/>
            <person name="Sokol H."/>
            <person name="Bermudez-Humaran L.G."/>
            <person name="Morrison M."/>
            <person name="Langella P."/>
            <person name="Azevedo V.A."/>
            <person name="Chatel J.M."/>
            <person name="Soares S."/>
        </authorList>
    </citation>
    <scope>NUCLEOTIDE SEQUENCE [LARGE SCALE GENOMIC DNA]</scope>
    <source>
        <strain evidence="2">CNCM I-4541</strain>
    </source>
</reference>
<sequence>MQISILLAQQITQLFLILLMGYAVVKTGLLKASDSKVVSVLMVYLVCPCMILNAFQIDDTPEIRRGLVYAMAVAAAMHVVLLAMTALLRRPLKLDVIEQVNTIYSNAGALVIPLVQALLGSEYVIYSCAFIIVQTVLIWTHANACLQGSFSFEWKKLLENPNILAILAGAAMYLLNLRLPALLQSPVSSMGSMVGPIGMLLAGMAIADSPLRRVFCTKRNYLVAFLRLLACPFVILLLLWACHAQTFVADGKNILMTVYLAAITPACTTTTSMAQLYDRDAAHSSALYVVTTLLSILSMPVMIGLFDTLL</sequence>
<proteinExistence type="predicted"/>
<protein>
    <submittedName>
        <fullName evidence="1">Autotransporter</fullName>
    </submittedName>
</protein>
<dbReference type="EMBL" id="NMTR01000021">
    <property type="protein sequence ID" value="PDX60416.1"/>
    <property type="molecule type" value="Genomic_DNA"/>
</dbReference>
<evidence type="ECO:0000313" key="2">
    <source>
        <dbReference type="Proteomes" id="UP000220959"/>
    </source>
</evidence>
<keyword evidence="2" id="KW-1185">Reference proteome</keyword>
<name>A0ACC9CX66_9FIRM</name>
<comment type="caution">
    <text evidence="1">The sequence shown here is derived from an EMBL/GenBank/DDBJ whole genome shotgun (WGS) entry which is preliminary data.</text>
</comment>
<accession>A0ACC9CX66</accession>
<gene>
    <name evidence="1" type="ORF">CGS49_10475</name>
</gene>
<organism evidence="1 2">
    <name type="scientific">Faecalibacterium langellae</name>
    <dbReference type="NCBI Taxonomy" id="3435293"/>
    <lineage>
        <taxon>Bacteria</taxon>
        <taxon>Bacillati</taxon>
        <taxon>Bacillota</taxon>
        <taxon>Clostridia</taxon>
        <taxon>Eubacteriales</taxon>
        <taxon>Oscillospiraceae</taxon>
        <taxon>Faecalibacterium</taxon>
    </lineage>
</organism>
<evidence type="ECO:0000313" key="1">
    <source>
        <dbReference type="EMBL" id="PDX60416.1"/>
    </source>
</evidence>